<accession>A0ABS1BB37</accession>
<dbReference type="Proteomes" id="UP000612352">
    <property type="component" value="Unassembled WGS sequence"/>
</dbReference>
<sequence length="179" mass="17549">MRITRTLQRAALGAGALALAAGLAACGSGSGGSMDDGAAKDGSSSMQTSDGGGDSGMTSDGGGDMSGDMGSDMGGDMAMSMAHGTFAGANGKSVAGKVSIEDGKLMLSGFSSDEGPDLHLYLAKGDDEAAVGSGMELGDVAYDSAEQTFSVEGVDLSQYDHVVVHCDKAKAVFGSAALS</sequence>
<reference evidence="4 5" key="1">
    <citation type="submission" date="2020-12" db="EMBL/GenBank/DDBJ databases">
        <title>Brachybacterium sp. MASK1Z-5, whole genome shotgun sequence.</title>
        <authorList>
            <person name="Tuo L."/>
        </authorList>
    </citation>
    <scope>NUCLEOTIDE SEQUENCE [LARGE SCALE GENOMIC DNA]</scope>
    <source>
        <strain evidence="4 5">MASK1Z-5</strain>
    </source>
</reference>
<dbReference type="EMBL" id="JAEDAJ010000005">
    <property type="protein sequence ID" value="MBK0331823.1"/>
    <property type="molecule type" value="Genomic_DNA"/>
</dbReference>
<evidence type="ECO:0000259" key="3">
    <source>
        <dbReference type="PROSITE" id="PS51549"/>
    </source>
</evidence>
<gene>
    <name evidence="4" type="ORF">I8D64_10440</name>
</gene>
<feature type="compositionally biased region" description="Gly residues" evidence="1">
    <location>
        <begin position="50"/>
        <end position="65"/>
    </location>
</feature>
<dbReference type="RefSeq" id="WP_200502515.1">
    <property type="nucleotide sequence ID" value="NZ_JAEDAJ010000005.1"/>
</dbReference>
<comment type="caution">
    <text evidence="4">The sequence shown here is derived from an EMBL/GenBank/DDBJ whole genome shotgun (WGS) entry which is preliminary data.</text>
</comment>
<evidence type="ECO:0000313" key="4">
    <source>
        <dbReference type="EMBL" id="MBK0331823.1"/>
    </source>
</evidence>
<evidence type="ECO:0000313" key="5">
    <source>
        <dbReference type="Proteomes" id="UP000612352"/>
    </source>
</evidence>
<proteinExistence type="predicted"/>
<organism evidence="4 5">
    <name type="scientific">Brachybacterium halotolerans</name>
    <dbReference type="NCBI Taxonomy" id="2795215"/>
    <lineage>
        <taxon>Bacteria</taxon>
        <taxon>Bacillati</taxon>
        <taxon>Actinomycetota</taxon>
        <taxon>Actinomycetes</taxon>
        <taxon>Micrococcales</taxon>
        <taxon>Dermabacteraceae</taxon>
        <taxon>Brachybacterium</taxon>
    </lineage>
</organism>
<dbReference type="Pfam" id="PF10517">
    <property type="entry name" value="DM13"/>
    <property type="match status" value="1"/>
</dbReference>
<dbReference type="PROSITE" id="PS51549">
    <property type="entry name" value="DM13"/>
    <property type="match status" value="1"/>
</dbReference>
<feature type="signal peptide" evidence="2">
    <location>
        <begin position="1"/>
        <end position="20"/>
    </location>
</feature>
<feature type="chain" id="PRO_5046345409" evidence="2">
    <location>
        <begin position="21"/>
        <end position="179"/>
    </location>
</feature>
<feature type="region of interest" description="Disordered" evidence="1">
    <location>
        <begin position="33"/>
        <end position="74"/>
    </location>
</feature>
<keyword evidence="5" id="KW-1185">Reference proteome</keyword>
<evidence type="ECO:0000256" key="2">
    <source>
        <dbReference type="SAM" id="SignalP"/>
    </source>
</evidence>
<evidence type="ECO:0000256" key="1">
    <source>
        <dbReference type="SAM" id="MobiDB-lite"/>
    </source>
</evidence>
<feature type="domain" description="DM13" evidence="3">
    <location>
        <begin position="84"/>
        <end position="179"/>
    </location>
</feature>
<keyword evidence="2" id="KW-0732">Signal</keyword>
<dbReference type="InterPro" id="IPR019545">
    <property type="entry name" value="DM13_domain"/>
</dbReference>
<feature type="compositionally biased region" description="Low complexity" evidence="1">
    <location>
        <begin position="35"/>
        <end position="49"/>
    </location>
</feature>
<dbReference type="PROSITE" id="PS51257">
    <property type="entry name" value="PROKAR_LIPOPROTEIN"/>
    <property type="match status" value="1"/>
</dbReference>
<protein>
    <submittedName>
        <fullName evidence="4">DM13 domain-containing protein</fullName>
    </submittedName>
</protein>
<name>A0ABS1BB37_9MICO</name>